<keyword evidence="1" id="KW-0472">Membrane</keyword>
<evidence type="ECO:0000256" key="2">
    <source>
        <dbReference type="SAM" id="SignalP"/>
    </source>
</evidence>
<organism evidence="4 5">
    <name type="scientific">Xylanibacter ruminicola</name>
    <name type="common">Prevotella ruminicola</name>
    <dbReference type="NCBI Taxonomy" id="839"/>
    <lineage>
        <taxon>Bacteria</taxon>
        <taxon>Pseudomonadati</taxon>
        <taxon>Bacteroidota</taxon>
        <taxon>Bacteroidia</taxon>
        <taxon>Bacteroidales</taxon>
        <taxon>Prevotellaceae</taxon>
        <taxon>Xylanibacter</taxon>
    </lineage>
</organism>
<evidence type="ECO:0000313" key="4">
    <source>
        <dbReference type="EMBL" id="MBE6265092.1"/>
    </source>
</evidence>
<keyword evidence="2" id="KW-0732">Signal</keyword>
<feature type="domain" description="DUF6249" evidence="3">
    <location>
        <begin position="100"/>
        <end position="204"/>
    </location>
</feature>
<sequence length="228" mass="25621">MKQYLIAIAMVLALSSNANATAQKHRHTPRTEQVSDTVKHDQGSIEAFSDTTAKADSNANDDEDYTYKHRVTLEGDEAAEHVVESVMDNMGGAVFLVPILAILCFGFFLPVVILILVFYFINRNRKEKYRLAQMAIQNGQQIPEELLKETYSTNNSKEYNDGIRQMFTGIGLAIFLGIILEELGLGIGALVFFIGLGKFMIARQAKKNDRLNNDIRQNFDNNPKNEEL</sequence>
<protein>
    <recommendedName>
        <fullName evidence="3">DUF6249 domain-containing protein</fullName>
    </recommendedName>
</protein>
<feature type="chain" id="PRO_5037021140" description="DUF6249 domain-containing protein" evidence="2">
    <location>
        <begin position="21"/>
        <end position="228"/>
    </location>
</feature>
<proteinExistence type="predicted"/>
<dbReference type="Proteomes" id="UP000763088">
    <property type="component" value="Unassembled WGS sequence"/>
</dbReference>
<comment type="caution">
    <text evidence="4">The sequence shown here is derived from an EMBL/GenBank/DDBJ whole genome shotgun (WGS) entry which is preliminary data.</text>
</comment>
<feature type="transmembrane region" description="Helical" evidence="1">
    <location>
        <begin position="95"/>
        <end position="121"/>
    </location>
</feature>
<evidence type="ECO:0000259" key="3">
    <source>
        <dbReference type="Pfam" id="PF19762"/>
    </source>
</evidence>
<dbReference type="AlphaFoldDB" id="A0A928BQE9"/>
<gene>
    <name evidence="4" type="ORF">E7102_01265</name>
</gene>
<name>A0A928BQE9_XYLRU</name>
<dbReference type="EMBL" id="SUYD01000001">
    <property type="protein sequence ID" value="MBE6265092.1"/>
    <property type="molecule type" value="Genomic_DNA"/>
</dbReference>
<dbReference type="InterPro" id="IPR046216">
    <property type="entry name" value="DUF6249"/>
</dbReference>
<keyword evidence="1" id="KW-1133">Transmembrane helix</keyword>
<keyword evidence="1" id="KW-0812">Transmembrane</keyword>
<reference evidence="4" key="1">
    <citation type="submission" date="2019-04" db="EMBL/GenBank/DDBJ databases">
        <title>Evolution of Biomass-Degrading Anaerobic Consortia Revealed by Metagenomics.</title>
        <authorList>
            <person name="Peng X."/>
        </authorList>
    </citation>
    <scope>NUCLEOTIDE SEQUENCE</scope>
    <source>
        <strain evidence="4">SIG141</strain>
    </source>
</reference>
<accession>A0A928BQE9</accession>
<evidence type="ECO:0000313" key="5">
    <source>
        <dbReference type="Proteomes" id="UP000763088"/>
    </source>
</evidence>
<dbReference type="Pfam" id="PF19762">
    <property type="entry name" value="DUF6249"/>
    <property type="match status" value="1"/>
</dbReference>
<evidence type="ECO:0000256" key="1">
    <source>
        <dbReference type="SAM" id="Phobius"/>
    </source>
</evidence>
<feature type="signal peptide" evidence="2">
    <location>
        <begin position="1"/>
        <end position="20"/>
    </location>
</feature>